<reference evidence="2 3" key="1">
    <citation type="journal article" date="2017" name="Curr. Biol.">
        <title>The Evolution of Venom by Co-option of Single-Copy Genes.</title>
        <authorList>
            <person name="Martinson E.O."/>
            <person name="Mrinalini"/>
            <person name="Kelkar Y.D."/>
            <person name="Chang C.H."/>
            <person name="Werren J.H."/>
        </authorList>
    </citation>
    <scope>NUCLEOTIDE SEQUENCE [LARGE SCALE GENOMIC DNA]</scope>
    <source>
        <strain evidence="2 3">Alberta</strain>
        <tissue evidence="2">Whole body</tissue>
    </source>
</reference>
<dbReference type="Proteomes" id="UP000215335">
    <property type="component" value="Unassembled WGS sequence"/>
</dbReference>
<evidence type="ECO:0000313" key="2">
    <source>
        <dbReference type="EMBL" id="OXU17031.1"/>
    </source>
</evidence>
<dbReference type="InterPro" id="IPR052579">
    <property type="entry name" value="Zinc_finger_SWIM"/>
</dbReference>
<organism evidence="2 3">
    <name type="scientific">Trichomalopsis sarcophagae</name>
    <dbReference type="NCBI Taxonomy" id="543379"/>
    <lineage>
        <taxon>Eukaryota</taxon>
        <taxon>Metazoa</taxon>
        <taxon>Ecdysozoa</taxon>
        <taxon>Arthropoda</taxon>
        <taxon>Hexapoda</taxon>
        <taxon>Insecta</taxon>
        <taxon>Pterygota</taxon>
        <taxon>Neoptera</taxon>
        <taxon>Endopterygota</taxon>
        <taxon>Hymenoptera</taxon>
        <taxon>Apocrita</taxon>
        <taxon>Proctotrupomorpha</taxon>
        <taxon>Chalcidoidea</taxon>
        <taxon>Pteromalidae</taxon>
        <taxon>Pteromalinae</taxon>
        <taxon>Trichomalopsis</taxon>
    </lineage>
</organism>
<dbReference type="AlphaFoldDB" id="A0A232EFA3"/>
<dbReference type="Pfam" id="PF21056">
    <property type="entry name" value="ZSWIM1-3_RNaseH-like"/>
    <property type="match status" value="1"/>
</dbReference>
<protein>
    <recommendedName>
        <fullName evidence="1">ZSWIM1/3 RNaseH-like domain-containing protein</fullName>
    </recommendedName>
</protein>
<gene>
    <name evidence="2" type="ORF">TSAR_001788</name>
</gene>
<comment type="caution">
    <text evidence="2">The sequence shown here is derived from an EMBL/GenBank/DDBJ whole genome shotgun (WGS) entry which is preliminary data.</text>
</comment>
<dbReference type="PANTHER" id="PTHR31569">
    <property type="entry name" value="SWIM-TYPE DOMAIN-CONTAINING PROTEIN"/>
    <property type="match status" value="1"/>
</dbReference>
<sequence length="275" mass="31941">MGKAIINVRSLKVNCPARIRLQASRNGRLLQISHVSLNHENHLDTNLDPVPESRKMSKEAFEFVLNAINLKSNRACIIQLLKEKFNVTVIPKDLKNIQLKLRAWGETIYFDGTYKLIMHSLIVLIFLVEDGNFLTEIVGVGIVRREDQDTMDWIMSSFKKHHHNNFQIIKYFMSDKNQTQRQAVKKICPNIVLLICLYHTIQIWKRQLSKMNLKKFNVTVIPKDLKNIQLKLRVKEVDQLSATIEFLQKKGAVIDILKEQNTFQGLFFTTPDMIA</sequence>
<name>A0A232EFA3_9HYME</name>
<dbReference type="EMBL" id="NNAY01005079">
    <property type="protein sequence ID" value="OXU17031.1"/>
    <property type="molecule type" value="Genomic_DNA"/>
</dbReference>
<accession>A0A232EFA3</accession>
<feature type="domain" description="ZSWIM1/3 RNaseH-like" evidence="1">
    <location>
        <begin position="101"/>
        <end position="191"/>
    </location>
</feature>
<evidence type="ECO:0000259" key="1">
    <source>
        <dbReference type="Pfam" id="PF21056"/>
    </source>
</evidence>
<proteinExistence type="predicted"/>
<dbReference type="STRING" id="543379.A0A232EFA3"/>
<keyword evidence="3" id="KW-1185">Reference proteome</keyword>
<dbReference type="InterPro" id="IPR048324">
    <property type="entry name" value="ZSWIM1-3_RNaseH-like"/>
</dbReference>
<dbReference type="PANTHER" id="PTHR31569:SF4">
    <property type="entry name" value="SWIM-TYPE DOMAIN-CONTAINING PROTEIN"/>
    <property type="match status" value="1"/>
</dbReference>
<evidence type="ECO:0000313" key="3">
    <source>
        <dbReference type="Proteomes" id="UP000215335"/>
    </source>
</evidence>